<keyword evidence="1" id="KW-1133">Transmembrane helix</keyword>
<dbReference type="EMBL" id="KN818256">
    <property type="protein sequence ID" value="KIL63751.1"/>
    <property type="molecule type" value="Genomic_DNA"/>
</dbReference>
<proteinExistence type="predicted"/>
<name>A0A0C2X3G3_AMAMK</name>
<protein>
    <submittedName>
        <fullName evidence="2">Uncharacterized protein</fullName>
    </submittedName>
</protein>
<dbReference type="HOGENOM" id="CLU_2497412_0_0_1"/>
<keyword evidence="1" id="KW-0472">Membrane</keyword>
<gene>
    <name evidence="2" type="ORF">M378DRAFT_164203</name>
</gene>
<dbReference type="AlphaFoldDB" id="A0A0C2X3G3"/>
<sequence length="86" mass="9562">MHVTSPHQSAVHRTGGFTLTPLTYFFVPTVGVWVHVSIYFLGSNILSVPVALPWLSSDHNDCCISCHCAIGKPVTYRILDHWLCLP</sequence>
<organism evidence="2 3">
    <name type="scientific">Amanita muscaria (strain Koide BX008)</name>
    <dbReference type="NCBI Taxonomy" id="946122"/>
    <lineage>
        <taxon>Eukaryota</taxon>
        <taxon>Fungi</taxon>
        <taxon>Dikarya</taxon>
        <taxon>Basidiomycota</taxon>
        <taxon>Agaricomycotina</taxon>
        <taxon>Agaricomycetes</taxon>
        <taxon>Agaricomycetidae</taxon>
        <taxon>Agaricales</taxon>
        <taxon>Pluteineae</taxon>
        <taxon>Amanitaceae</taxon>
        <taxon>Amanita</taxon>
    </lineage>
</organism>
<dbReference type="InParanoid" id="A0A0C2X3G3"/>
<keyword evidence="1" id="KW-0812">Transmembrane</keyword>
<evidence type="ECO:0000313" key="3">
    <source>
        <dbReference type="Proteomes" id="UP000054549"/>
    </source>
</evidence>
<keyword evidence="3" id="KW-1185">Reference proteome</keyword>
<evidence type="ECO:0000256" key="1">
    <source>
        <dbReference type="SAM" id="Phobius"/>
    </source>
</evidence>
<reference evidence="2 3" key="1">
    <citation type="submission" date="2014-04" db="EMBL/GenBank/DDBJ databases">
        <title>Evolutionary Origins and Diversification of the Mycorrhizal Mutualists.</title>
        <authorList>
            <consortium name="DOE Joint Genome Institute"/>
            <consortium name="Mycorrhizal Genomics Consortium"/>
            <person name="Kohler A."/>
            <person name="Kuo A."/>
            <person name="Nagy L.G."/>
            <person name="Floudas D."/>
            <person name="Copeland A."/>
            <person name="Barry K.W."/>
            <person name="Cichocki N."/>
            <person name="Veneault-Fourrey C."/>
            <person name="LaButti K."/>
            <person name="Lindquist E.A."/>
            <person name="Lipzen A."/>
            <person name="Lundell T."/>
            <person name="Morin E."/>
            <person name="Murat C."/>
            <person name="Riley R."/>
            <person name="Ohm R."/>
            <person name="Sun H."/>
            <person name="Tunlid A."/>
            <person name="Henrissat B."/>
            <person name="Grigoriev I.V."/>
            <person name="Hibbett D.S."/>
            <person name="Martin F."/>
        </authorList>
    </citation>
    <scope>NUCLEOTIDE SEQUENCE [LARGE SCALE GENOMIC DNA]</scope>
    <source>
        <strain evidence="2 3">Koide BX008</strain>
    </source>
</reference>
<accession>A0A0C2X3G3</accession>
<dbReference type="Proteomes" id="UP000054549">
    <property type="component" value="Unassembled WGS sequence"/>
</dbReference>
<evidence type="ECO:0000313" key="2">
    <source>
        <dbReference type="EMBL" id="KIL63751.1"/>
    </source>
</evidence>
<feature type="transmembrane region" description="Helical" evidence="1">
    <location>
        <begin position="22"/>
        <end position="42"/>
    </location>
</feature>